<proteinExistence type="predicted"/>
<protein>
    <recommendedName>
        <fullName evidence="1">HAT C-terminal dimerisation domain-containing protein</fullName>
    </recommendedName>
</protein>
<keyword evidence="3" id="KW-1185">Reference proteome</keyword>
<gene>
    <name evidence="2" type="ORF">AMELA_G00179400</name>
</gene>
<accession>A0A7J6A9I8</accession>
<dbReference type="PANTHER" id="PTHR45913:SF21">
    <property type="entry name" value="DUF4371 DOMAIN-CONTAINING PROTEIN"/>
    <property type="match status" value="1"/>
</dbReference>
<organism evidence="2 3">
    <name type="scientific">Ameiurus melas</name>
    <name type="common">Black bullhead</name>
    <name type="synonym">Silurus melas</name>
    <dbReference type="NCBI Taxonomy" id="219545"/>
    <lineage>
        <taxon>Eukaryota</taxon>
        <taxon>Metazoa</taxon>
        <taxon>Chordata</taxon>
        <taxon>Craniata</taxon>
        <taxon>Vertebrata</taxon>
        <taxon>Euteleostomi</taxon>
        <taxon>Actinopterygii</taxon>
        <taxon>Neopterygii</taxon>
        <taxon>Teleostei</taxon>
        <taxon>Ostariophysi</taxon>
        <taxon>Siluriformes</taxon>
        <taxon>Ictaluridae</taxon>
        <taxon>Ameiurus</taxon>
    </lineage>
</organism>
<comment type="caution">
    <text evidence="2">The sequence shown here is derived from an EMBL/GenBank/DDBJ whole genome shotgun (WGS) entry which is preliminary data.</text>
</comment>
<dbReference type="Proteomes" id="UP000593565">
    <property type="component" value="Unassembled WGS sequence"/>
</dbReference>
<evidence type="ECO:0000313" key="3">
    <source>
        <dbReference type="Proteomes" id="UP000593565"/>
    </source>
</evidence>
<evidence type="ECO:0000313" key="2">
    <source>
        <dbReference type="EMBL" id="KAF4079564.1"/>
    </source>
</evidence>
<sequence>MLNELNLELQGKDKTVVNMISSVNAFKRKIQLLSSKLQRHDFGNFQNLASDLETQRKACAQFNIARYTEQIVRCLSLRVWQTLSRLHSCATHLGTMLRLKIATLFHLNSSEVEILKLQTDLQLKSRAQGQFWNLLTREKYPNMRKCTTSLTALFGSAYVCESAFSHMKIKSKYHSTMTDHHLEACLRLATSSCPDCATLADFYSVQVIRVRQ</sequence>
<name>A0A7J6A9I8_AMEME</name>
<dbReference type="InterPro" id="IPR008906">
    <property type="entry name" value="HATC_C_dom"/>
</dbReference>
<dbReference type="GO" id="GO:0046983">
    <property type="term" value="F:protein dimerization activity"/>
    <property type="evidence" value="ECO:0007669"/>
    <property type="project" value="InterPro"/>
</dbReference>
<reference evidence="2 3" key="1">
    <citation type="submission" date="2020-02" db="EMBL/GenBank/DDBJ databases">
        <title>A chromosome-scale genome assembly of the black bullhead catfish (Ameiurus melas).</title>
        <authorList>
            <person name="Wen M."/>
            <person name="Zham M."/>
            <person name="Cabau C."/>
            <person name="Klopp C."/>
            <person name="Donnadieu C."/>
            <person name="Roques C."/>
            <person name="Bouchez O."/>
            <person name="Lampietro C."/>
            <person name="Jouanno E."/>
            <person name="Herpin A."/>
            <person name="Louis A."/>
            <person name="Berthelot C."/>
            <person name="Parey E."/>
            <person name="Roest-Crollius H."/>
            <person name="Braasch I."/>
            <person name="Postlethwait J."/>
            <person name="Robinson-Rechavi M."/>
            <person name="Echchiki A."/>
            <person name="Begum T."/>
            <person name="Montfort J."/>
            <person name="Schartl M."/>
            <person name="Bobe J."/>
            <person name="Guiguen Y."/>
        </authorList>
    </citation>
    <scope>NUCLEOTIDE SEQUENCE [LARGE SCALE GENOMIC DNA]</scope>
    <source>
        <strain evidence="2">M_S1</strain>
        <tissue evidence="2">Blood</tissue>
    </source>
</reference>
<dbReference type="Pfam" id="PF05699">
    <property type="entry name" value="Dimer_Tnp_hAT"/>
    <property type="match status" value="1"/>
</dbReference>
<dbReference type="PANTHER" id="PTHR45913">
    <property type="entry name" value="EPM2A-INTERACTING PROTEIN 1"/>
    <property type="match status" value="1"/>
</dbReference>
<dbReference type="EMBL" id="JAAGNN010000015">
    <property type="protein sequence ID" value="KAF4079564.1"/>
    <property type="molecule type" value="Genomic_DNA"/>
</dbReference>
<dbReference type="AlphaFoldDB" id="A0A7J6A9I8"/>
<feature type="domain" description="HAT C-terminal dimerisation" evidence="1">
    <location>
        <begin position="129"/>
        <end position="186"/>
    </location>
</feature>
<evidence type="ECO:0000259" key="1">
    <source>
        <dbReference type="Pfam" id="PF05699"/>
    </source>
</evidence>